<dbReference type="PANTHER" id="PTHR21499:SF68">
    <property type="entry name" value="ASPARTOKINASE 2"/>
    <property type="match status" value="1"/>
</dbReference>
<evidence type="ECO:0000256" key="2">
    <source>
        <dbReference type="ARBA" id="ARBA00004766"/>
    </source>
</evidence>
<evidence type="ECO:0000256" key="5">
    <source>
        <dbReference type="ARBA" id="ARBA00010122"/>
    </source>
</evidence>
<evidence type="ECO:0000256" key="9">
    <source>
        <dbReference type="ARBA" id="ARBA00022777"/>
    </source>
</evidence>
<feature type="binding site" evidence="14">
    <location>
        <begin position="7"/>
        <end position="10"/>
    </location>
    <ligand>
        <name>ATP</name>
        <dbReference type="ChEBI" id="CHEBI:30616"/>
    </ligand>
</feature>
<dbReference type="AlphaFoldDB" id="A0A9D1M276"/>
<comment type="catalytic activity">
    <reaction evidence="13 15">
        <text>L-aspartate + ATP = 4-phospho-L-aspartate + ADP</text>
        <dbReference type="Rhea" id="RHEA:23776"/>
        <dbReference type="ChEBI" id="CHEBI:29991"/>
        <dbReference type="ChEBI" id="CHEBI:30616"/>
        <dbReference type="ChEBI" id="CHEBI:57535"/>
        <dbReference type="ChEBI" id="CHEBI:456216"/>
        <dbReference type="EC" id="2.7.2.4"/>
    </reaction>
</comment>
<sequence length="392" mass="43804">MDTVVLKFGGSSVADNIKLNVVADKIIHLYETNNVVVVVSAQGKTTDRLLGEAHSLNPVPDDRELDVLLSTGEQITISKLSILLNKLGYPAISLTGWQAGIYTNCTNQNAIIENIDTTRIQKELEKRRIIIVAGFQGINSNFDITTLGRGGSDTTAVAIAAALNAKNCYIFSDVDGVYTTDPNKIGSAKKLETVSYDEMLDIADEGAKVLHNRCVEIGQKFNIPIVTKSTFNNKPGTIVNDKIEDTKVKSIVKNDDIIYIHAKQKEYSISLFYRIYHTLLENKIFVSNLINHSNYHLDLTFTIKAALLNKFESLLNSSLNMLDCTYHHITKISIIGHGIMNHEEILENTIKIIELNHLEILDIELNESKISIMFKEKLPIDILEQLHNKLIE</sequence>
<feature type="binding site" evidence="14">
    <location>
        <position position="46"/>
    </location>
    <ligand>
        <name>substrate</name>
    </ligand>
</feature>
<comment type="similarity">
    <text evidence="5 15">Belongs to the aspartokinase family.</text>
</comment>
<dbReference type="Gene3D" id="3.40.1160.10">
    <property type="entry name" value="Acetylglutamate kinase-like"/>
    <property type="match status" value="1"/>
</dbReference>
<dbReference type="InterPro" id="IPR005260">
    <property type="entry name" value="Asp_kin_monofn"/>
</dbReference>
<dbReference type="GO" id="GO:0009089">
    <property type="term" value="P:lysine biosynthetic process via diaminopimelate"/>
    <property type="evidence" value="ECO:0007669"/>
    <property type="project" value="InterPro"/>
</dbReference>
<evidence type="ECO:0000256" key="11">
    <source>
        <dbReference type="ARBA" id="ARBA00022915"/>
    </source>
</evidence>
<dbReference type="Gene3D" id="3.30.70.260">
    <property type="match status" value="2"/>
</dbReference>
<reference evidence="18" key="1">
    <citation type="submission" date="2020-10" db="EMBL/GenBank/DDBJ databases">
        <authorList>
            <person name="Gilroy R."/>
        </authorList>
    </citation>
    <scope>NUCLEOTIDE SEQUENCE</scope>
    <source>
        <strain evidence="18">CHK195-15760</strain>
    </source>
</reference>
<dbReference type="GO" id="GO:0004072">
    <property type="term" value="F:aspartate kinase activity"/>
    <property type="evidence" value="ECO:0007669"/>
    <property type="project" value="UniProtKB-EC"/>
</dbReference>
<comment type="pathway">
    <text evidence="4 16">Amino-acid biosynthesis; L-threonine biosynthesis; L-threonine from L-aspartate: step 1/5.</text>
</comment>
<evidence type="ECO:0000256" key="3">
    <source>
        <dbReference type="ARBA" id="ARBA00004986"/>
    </source>
</evidence>
<evidence type="ECO:0000256" key="7">
    <source>
        <dbReference type="ARBA" id="ARBA00022679"/>
    </source>
</evidence>
<evidence type="ECO:0000313" key="19">
    <source>
        <dbReference type="Proteomes" id="UP000824093"/>
    </source>
</evidence>
<dbReference type="CDD" id="cd04261">
    <property type="entry name" value="AAK_AKii-LysC-BS"/>
    <property type="match status" value="1"/>
</dbReference>
<dbReference type="NCBIfam" id="NF005155">
    <property type="entry name" value="PRK06635.1-4"/>
    <property type="match status" value="1"/>
</dbReference>
<dbReference type="EMBL" id="DVNH01000049">
    <property type="protein sequence ID" value="HIU52242.1"/>
    <property type="molecule type" value="Genomic_DNA"/>
</dbReference>
<comment type="caution">
    <text evidence="18">The sequence shown here is derived from an EMBL/GenBank/DDBJ whole genome shotgun (WGS) entry which is preliminary data.</text>
</comment>
<dbReference type="GO" id="GO:0005524">
    <property type="term" value="F:ATP binding"/>
    <property type="evidence" value="ECO:0007669"/>
    <property type="project" value="UniProtKB-KW"/>
</dbReference>
<dbReference type="GO" id="GO:0005829">
    <property type="term" value="C:cytosol"/>
    <property type="evidence" value="ECO:0007669"/>
    <property type="project" value="TreeGrafter"/>
</dbReference>
<accession>A0A9D1M276</accession>
<reference evidence="18" key="2">
    <citation type="journal article" date="2021" name="PeerJ">
        <title>Extensive microbial diversity within the chicken gut microbiome revealed by metagenomics and culture.</title>
        <authorList>
            <person name="Gilroy R."/>
            <person name="Ravi A."/>
            <person name="Getino M."/>
            <person name="Pursley I."/>
            <person name="Horton D.L."/>
            <person name="Alikhan N.F."/>
            <person name="Baker D."/>
            <person name="Gharbi K."/>
            <person name="Hall N."/>
            <person name="Watson M."/>
            <person name="Adriaenssens E.M."/>
            <person name="Foster-Nyarko E."/>
            <person name="Jarju S."/>
            <person name="Secka A."/>
            <person name="Antonio M."/>
            <person name="Oren A."/>
            <person name="Chaudhuri R.R."/>
            <person name="La Ragione R."/>
            <person name="Hildebrand F."/>
            <person name="Pallen M.J."/>
        </authorList>
    </citation>
    <scope>NUCLEOTIDE SEQUENCE</scope>
    <source>
        <strain evidence="18">CHK195-15760</strain>
    </source>
</reference>
<dbReference type="InterPro" id="IPR036393">
    <property type="entry name" value="AceGlu_kinase-like_sf"/>
</dbReference>
<evidence type="ECO:0000313" key="18">
    <source>
        <dbReference type="EMBL" id="HIU52242.1"/>
    </source>
</evidence>
<dbReference type="GO" id="GO:0009090">
    <property type="term" value="P:homoserine biosynthetic process"/>
    <property type="evidence" value="ECO:0007669"/>
    <property type="project" value="TreeGrafter"/>
</dbReference>
<dbReference type="InterPro" id="IPR001341">
    <property type="entry name" value="Asp_kinase"/>
</dbReference>
<comment type="pathway">
    <text evidence="2 16">Amino-acid biosynthesis; L-lysine biosynthesis via DAP pathway; (S)-tetrahydrodipicolinate from L-aspartate: step 1/4.</text>
</comment>
<evidence type="ECO:0000256" key="1">
    <source>
        <dbReference type="ARBA" id="ARBA00003121"/>
    </source>
</evidence>
<evidence type="ECO:0000256" key="13">
    <source>
        <dbReference type="ARBA" id="ARBA00047872"/>
    </source>
</evidence>
<evidence type="ECO:0000256" key="4">
    <source>
        <dbReference type="ARBA" id="ARBA00005139"/>
    </source>
</evidence>
<dbReference type="NCBIfam" id="NF005154">
    <property type="entry name" value="PRK06635.1-2"/>
    <property type="match status" value="1"/>
</dbReference>
<keyword evidence="12" id="KW-0457">Lysine biosynthesis</keyword>
<keyword evidence="11" id="KW-0220">Diaminopimelate biosynthesis</keyword>
<keyword evidence="9 15" id="KW-0418">Kinase</keyword>
<dbReference type="NCBIfam" id="TIGR00657">
    <property type="entry name" value="asp_kinases"/>
    <property type="match status" value="1"/>
</dbReference>
<dbReference type="InterPro" id="IPR001048">
    <property type="entry name" value="Asp/Glu/Uridylate_kinase"/>
</dbReference>
<dbReference type="EC" id="2.7.2.4" evidence="15"/>
<keyword evidence="6 16" id="KW-0028">Amino-acid biosynthesis</keyword>
<evidence type="ECO:0000256" key="14">
    <source>
        <dbReference type="PIRSR" id="PIRSR000726-1"/>
    </source>
</evidence>
<protein>
    <recommendedName>
        <fullName evidence="15">Aspartokinase</fullName>
        <ecNumber evidence="15">2.7.2.4</ecNumber>
    </recommendedName>
</protein>
<proteinExistence type="inferred from homology"/>
<gene>
    <name evidence="18" type="ORF">IAB70_06500</name>
</gene>
<dbReference type="PIRSF" id="PIRSF000726">
    <property type="entry name" value="Asp_kin"/>
    <property type="match status" value="1"/>
</dbReference>
<evidence type="ECO:0000256" key="16">
    <source>
        <dbReference type="RuleBase" id="RU004249"/>
    </source>
</evidence>
<organism evidence="18 19">
    <name type="scientific">Candidatus Merdicola faecigallinarum</name>
    <dbReference type="NCBI Taxonomy" id="2840862"/>
    <lineage>
        <taxon>Bacteria</taxon>
        <taxon>Bacillati</taxon>
        <taxon>Bacillota</taxon>
        <taxon>Clostridia</taxon>
        <taxon>Candidatus Merdicola</taxon>
    </lineage>
</organism>
<dbReference type="Proteomes" id="UP000824093">
    <property type="component" value="Unassembled WGS sequence"/>
</dbReference>
<dbReference type="InterPro" id="IPR018042">
    <property type="entry name" value="Aspartate_kinase_CS"/>
</dbReference>
<evidence type="ECO:0000256" key="10">
    <source>
        <dbReference type="ARBA" id="ARBA00022840"/>
    </source>
</evidence>
<dbReference type="GO" id="GO:0019877">
    <property type="term" value="P:diaminopimelate biosynthetic process"/>
    <property type="evidence" value="ECO:0007669"/>
    <property type="project" value="UniProtKB-KW"/>
</dbReference>
<evidence type="ECO:0000256" key="12">
    <source>
        <dbReference type="ARBA" id="ARBA00023154"/>
    </source>
</evidence>
<keyword evidence="10 14" id="KW-0067">ATP-binding</keyword>
<feature type="binding site" evidence="14">
    <location>
        <begin position="208"/>
        <end position="209"/>
    </location>
    <ligand>
        <name>ATP</name>
        <dbReference type="ChEBI" id="CHEBI:30616"/>
    </ligand>
</feature>
<dbReference type="PROSITE" id="PS00324">
    <property type="entry name" value="ASPARTOKINASE"/>
    <property type="match status" value="1"/>
</dbReference>
<dbReference type="SUPFAM" id="SSF53633">
    <property type="entry name" value="Carbamate kinase-like"/>
    <property type="match status" value="1"/>
</dbReference>
<name>A0A9D1M276_9FIRM</name>
<comment type="pathway">
    <text evidence="3 16">Amino-acid biosynthesis; L-methionine biosynthesis via de novo pathway; L-homoserine from L-aspartate: step 1/3.</text>
</comment>
<feature type="binding site" evidence="14">
    <location>
        <position position="178"/>
    </location>
    <ligand>
        <name>ATP</name>
        <dbReference type="ChEBI" id="CHEBI:30616"/>
    </ligand>
</feature>
<comment type="function">
    <text evidence="1">Catalyzes the phosphorylation of the beta-carboxyl group of aspartic acid with ATP to yield 4-phospho-L-aspartate, which is involved in the branched biosynthetic pathway leading to the biosynthesis of amino acids threonine, isoleucine and methionine.</text>
</comment>
<keyword evidence="7 15" id="KW-0808">Transferase</keyword>
<feature type="binding site" evidence="14">
    <location>
        <position position="73"/>
    </location>
    <ligand>
        <name>substrate</name>
    </ligand>
</feature>
<dbReference type="PANTHER" id="PTHR21499">
    <property type="entry name" value="ASPARTATE KINASE"/>
    <property type="match status" value="1"/>
</dbReference>
<feature type="domain" description="Aspartate/glutamate/uridylate kinase" evidence="17">
    <location>
        <begin position="3"/>
        <end position="226"/>
    </location>
</feature>
<dbReference type="InterPro" id="IPR041740">
    <property type="entry name" value="AKii-LysC-BS"/>
</dbReference>
<dbReference type="Pfam" id="PF00696">
    <property type="entry name" value="AA_kinase"/>
    <property type="match status" value="1"/>
</dbReference>
<evidence type="ECO:0000256" key="15">
    <source>
        <dbReference type="RuleBase" id="RU003448"/>
    </source>
</evidence>
<keyword evidence="8 14" id="KW-0547">Nucleotide-binding</keyword>
<evidence type="ECO:0000256" key="8">
    <source>
        <dbReference type="ARBA" id="ARBA00022741"/>
    </source>
</evidence>
<evidence type="ECO:0000256" key="6">
    <source>
        <dbReference type="ARBA" id="ARBA00022605"/>
    </source>
</evidence>
<evidence type="ECO:0000259" key="17">
    <source>
        <dbReference type="Pfam" id="PF00696"/>
    </source>
</evidence>
<dbReference type="FunFam" id="3.40.1160.10:FF:000002">
    <property type="entry name" value="Aspartokinase"/>
    <property type="match status" value="1"/>
</dbReference>